<dbReference type="Gene3D" id="3.40.50.720">
    <property type="entry name" value="NAD(P)-binding Rossmann-like Domain"/>
    <property type="match status" value="1"/>
</dbReference>
<dbReference type="SUPFAM" id="SSF56801">
    <property type="entry name" value="Acetyl-CoA synthetase-like"/>
    <property type="match status" value="1"/>
</dbReference>
<dbReference type="InterPro" id="IPR000873">
    <property type="entry name" value="AMP-dep_synth/lig_dom"/>
</dbReference>
<gene>
    <name evidence="4" type="ORF">B0A49_03536</name>
</gene>
<dbReference type="InterPro" id="IPR036736">
    <property type="entry name" value="ACP-like_sf"/>
</dbReference>
<accession>A0A4U0XC29</accession>
<dbReference type="InterPro" id="IPR013120">
    <property type="entry name" value="FAR_NAD-bd"/>
</dbReference>
<comment type="caution">
    <text evidence="4">The sequence shown here is derived from an EMBL/GenBank/DDBJ whole genome shotgun (WGS) entry which is preliminary data.</text>
</comment>
<dbReference type="PANTHER" id="PTHR43439:SF2">
    <property type="entry name" value="ENZYME, PUTATIVE (JCVI)-RELATED"/>
    <property type="match status" value="1"/>
</dbReference>
<dbReference type="EMBL" id="NAJN01000475">
    <property type="protein sequence ID" value="TKA72783.1"/>
    <property type="molecule type" value="Genomic_DNA"/>
</dbReference>
<keyword evidence="1" id="KW-0596">Phosphopantetheine</keyword>
<protein>
    <recommendedName>
        <fullName evidence="3">Carrier domain-containing protein</fullName>
    </recommendedName>
</protein>
<proteinExistence type="predicted"/>
<dbReference type="InterPro" id="IPR009081">
    <property type="entry name" value="PP-bd_ACP"/>
</dbReference>
<reference evidence="4 5" key="1">
    <citation type="submission" date="2017-03" db="EMBL/GenBank/DDBJ databases">
        <title>Genomes of endolithic fungi from Antarctica.</title>
        <authorList>
            <person name="Coleine C."/>
            <person name="Masonjones S."/>
            <person name="Stajich J.E."/>
        </authorList>
    </citation>
    <scope>NUCLEOTIDE SEQUENCE [LARGE SCALE GENOMIC DNA]</scope>
    <source>
        <strain evidence="4 5">CCFEE 5187</strain>
    </source>
</reference>
<dbReference type="PROSITE" id="PS50075">
    <property type="entry name" value="CARRIER"/>
    <property type="match status" value="1"/>
</dbReference>
<evidence type="ECO:0000256" key="2">
    <source>
        <dbReference type="ARBA" id="ARBA00022553"/>
    </source>
</evidence>
<organism evidence="4 5">
    <name type="scientific">Cryomyces minteri</name>
    <dbReference type="NCBI Taxonomy" id="331657"/>
    <lineage>
        <taxon>Eukaryota</taxon>
        <taxon>Fungi</taxon>
        <taxon>Dikarya</taxon>
        <taxon>Ascomycota</taxon>
        <taxon>Pezizomycotina</taxon>
        <taxon>Dothideomycetes</taxon>
        <taxon>Dothideomycetes incertae sedis</taxon>
        <taxon>Cryomyces</taxon>
    </lineage>
</organism>
<dbReference type="Pfam" id="PF23562">
    <property type="entry name" value="AMP-binding_C_3"/>
    <property type="match status" value="1"/>
</dbReference>
<dbReference type="AlphaFoldDB" id="A0A4U0XC29"/>
<dbReference type="Pfam" id="PF00501">
    <property type="entry name" value="AMP-binding"/>
    <property type="match status" value="1"/>
</dbReference>
<dbReference type="InterPro" id="IPR042099">
    <property type="entry name" value="ANL_N_sf"/>
</dbReference>
<feature type="domain" description="Carrier" evidence="3">
    <location>
        <begin position="566"/>
        <end position="644"/>
    </location>
</feature>
<evidence type="ECO:0000256" key="1">
    <source>
        <dbReference type="ARBA" id="ARBA00022450"/>
    </source>
</evidence>
<dbReference type="Gene3D" id="3.40.50.12780">
    <property type="entry name" value="N-terminal domain of ligase-like"/>
    <property type="match status" value="1"/>
</dbReference>
<dbReference type="Proteomes" id="UP000308768">
    <property type="component" value="Unassembled WGS sequence"/>
</dbReference>
<dbReference type="InterPro" id="IPR051414">
    <property type="entry name" value="Adenylate-forming_Reductase"/>
</dbReference>
<dbReference type="PANTHER" id="PTHR43439">
    <property type="entry name" value="PHENYLACETATE-COENZYME A LIGASE"/>
    <property type="match status" value="1"/>
</dbReference>
<evidence type="ECO:0000259" key="3">
    <source>
        <dbReference type="PROSITE" id="PS50075"/>
    </source>
</evidence>
<sequence>MNVDYFVCTLGQAAVLKAEHGHRTFANINDFIDYQAEQVPDQPAVGFPKPPSKDASGPWKSSVFSFKDIQRGSLNVAQLLFDQLSKGEHSPVLSERQTFALLCPSSEEFLFTWLALMRLGHSVLLLAPQCQPAAIAHLCKACNVDYLFYDGDYGDGAYEQQAEQAKHLMAADGFENFTITLTPFRRSEDKDVVGCTRRPPHGITYKSLGIEETSVAYLHHTSGTSTGLPKPIPQTHRAAIGVLPGFPDGHERACFTTTPLYHGGIADLFRAWTSGAMIWLFPGREIPITASNIIRCLDVAANDIELRDTPPVKYFSSVPYVLQMMEADEKGLRYLTGMDIVGVGGAALPAEVGDRLVRKRVNLISRFGSAECGFLMSSHREFEAQSDGTSELVIMKGWPHMAKTNREDGSFATADLFAPHPEIQNAWKYHSRADSQLTLITGKKFDPAPLESAIAASPLLDDVLIFGNGEPFPGALLFRSAESANSSDEALIEKLRAPIEELNNGSQDHARIPLRMLHPMPHCKTPLEKSSKGTILRGPAEEKYAEEIRKVYEGIGKDVVDDVPDEEVLQTVERIIRTVVAKKGAKLLGADTDLFSYGVDSVAGMQIRYFLRQLLPKDSNQMPLNVVEDCGNVRRLANFVLKQRHGEMCVSDATDEEEHKLMRDTVEEYSVFEEVQKRGSRNEPVHDHGSGIKRDVVVLTGATGALGAHILNSYRASDKVSRIYCLVRGADAHAAHERVSKALEQRGLSPLPAEHSENDRVVVLQAQLSDPHLGLSDEVYKRIAEEVTIIMHVAWSVNFRMRLKSFIKDNIAGVRNLINLALQSPKAEPPKFAFCSSVASALNYKATPKIPETILDDPGVATPLGYSRSKWVAEHICANAARATRIRHRVAVFRVGQLSGDSKNGIWNVKEAWPMMLSSVKLTGSLPGLQNEPLNWLPVDIAAEALIQGIESLDRPNIERAANTKIFHVLNEHQTPQWLDLLKWLKDYESKQGYNSSVIPWKPLTANESDAMTQKTSTFERVTQLRIVSPEEWVKQLEDIAENPKYAEHPAMKLLGHWKKAYGENEEGEEGREVPPVCFTLTQTKKDIPALRAVRPVDEEYFVKVWTWIRESM</sequence>
<dbReference type="InterPro" id="IPR020806">
    <property type="entry name" value="PKS_PP-bd"/>
</dbReference>
<dbReference type="Pfam" id="PF07993">
    <property type="entry name" value="NAD_binding_4"/>
    <property type="match status" value="1"/>
</dbReference>
<name>A0A4U0XC29_9PEZI</name>
<dbReference type="InterPro" id="IPR036291">
    <property type="entry name" value="NAD(P)-bd_dom_sf"/>
</dbReference>
<evidence type="ECO:0000313" key="5">
    <source>
        <dbReference type="Proteomes" id="UP000308768"/>
    </source>
</evidence>
<dbReference type="SMART" id="SM00823">
    <property type="entry name" value="PKS_PP"/>
    <property type="match status" value="1"/>
</dbReference>
<dbReference type="STRING" id="331657.A0A4U0XC29"/>
<evidence type="ECO:0000313" key="4">
    <source>
        <dbReference type="EMBL" id="TKA72783.1"/>
    </source>
</evidence>
<dbReference type="OrthoDB" id="429813at2759"/>
<dbReference type="SUPFAM" id="SSF47336">
    <property type="entry name" value="ACP-like"/>
    <property type="match status" value="1"/>
</dbReference>
<dbReference type="SUPFAM" id="SSF51735">
    <property type="entry name" value="NAD(P)-binding Rossmann-fold domains"/>
    <property type="match status" value="1"/>
</dbReference>
<keyword evidence="5" id="KW-1185">Reference proteome</keyword>
<keyword evidence="2" id="KW-0597">Phosphoprotein</keyword>
<dbReference type="GO" id="GO:0031177">
    <property type="term" value="F:phosphopantetheine binding"/>
    <property type="evidence" value="ECO:0007669"/>
    <property type="project" value="InterPro"/>
</dbReference>